<organism evidence="1 2">
    <name type="scientific">Thermaerobacillus caldiproteolyticus</name>
    <dbReference type="NCBI Taxonomy" id="247480"/>
    <lineage>
        <taxon>Bacteria</taxon>
        <taxon>Bacillati</taxon>
        <taxon>Bacillota</taxon>
        <taxon>Bacilli</taxon>
        <taxon>Bacillales</taxon>
        <taxon>Anoxybacillaceae</taxon>
        <taxon>Thermaerobacillus</taxon>
    </lineage>
</organism>
<dbReference type="Proteomes" id="UP000523087">
    <property type="component" value="Unassembled WGS sequence"/>
</dbReference>
<evidence type="ECO:0000313" key="2">
    <source>
        <dbReference type="Proteomes" id="UP000523087"/>
    </source>
</evidence>
<dbReference type="Gene3D" id="3.40.50.720">
    <property type="entry name" value="NAD(P)-binding Rossmann-like Domain"/>
    <property type="match status" value="1"/>
</dbReference>
<dbReference type="SUPFAM" id="SSF51735">
    <property type="entry name" value="NAD(P)-binding Rossmann-fold domains"/>
    <property type="match status" value="1"/>
</dbReference>
<dbReference type="InterPro" id="IPR036291">
    <property type="entry name" value="NAD(P)-bd_dom_sf"/>
</dbReference>
<dbReference type="AlphaFoldDB" id="A0A7V9Z734"/>
<name>A0A7V9Z734_9BACL</name>
<protein>
    <submittedName>
        <fullName evidence="1">Dihydrodipicolinate reductase</fullName>
    </submittedName>
</protein>
<proteinExistence type="predicted"/>
<reference evidence="1 2" key="1">
    <citation type="submission" date="2020-07" db="EMBL/GenBank/DDBJ databases">
        <title>Genomic Encyclopedia of Type Strains, Phase IV (KMG-IV): sequencing the most valuable type-strain genomes for metagenomic binning, comparative biology and taxonomic classification.</title>
        <authorList>
            <person name="Goeker M."/>
        </authorList>
    </citation>
    <scope>NUCLEOTIDE SEQUENCE [LARGE SCALE GENOMIC DNA]</scope>
    <source>
        <strain evidence="1 2">DSM 15730</strain>
    </source>
</reference>
<sequence>MKVLIAGANGHTGRLIVELLGQSNRHEAYAMIREAAQA</sequence>
<comment type="caution">
    <text evidence="1">The sequence shown here is derived from an EMBL/GenBank/DDBJ whole genome shotgun (WGS) entry which is preliminary data.</text>
</comment>
<dbReference type="EMBL" id="JACDUT010000006">
    <property type="protein sequence ID" value="MBA2875292.1"/>
    <property type="molecule type" value="Genomic_DNA"/>
</dbReference>
<evidence type="ECO:0000313" key="1">
    <source>
        <dbReference type="EMBL" id="MBA2875292.1"/>
    </source>
</evidence>
<keyword evidence="2" id="KW-1185">Reference proteome</keyword>
<gene>
    <name evidence="1" type="ORF">HNR31_002080</name>
</gene>
<accession>A0A7V9Z734</accession>